<dbReference type="InterPro" id="IPR048523">
    <property type="entry name" value="LANA1_DNA-bd"/>
</dbReference>
<organism evidence="3 4">
    <name type="scientific">Saguinine gammaherpesvirus 1</name>
    <dbReference type="NCBI Taxonomy" id="2169901"/>
    <lineage>
        <taxon>Viruses</taxon>
        <taxon>Duplodnaviria</taxon>
        <taxon>Heunggongvirae</taxon>
        <taxon>Peploviricota</taxon>
        <taxon>Herviviricetes</taxon>
        <taxon>Herpesvirales</taxon>
        <taxon>Orthoherpesviridae</taxon>
        <taxon>Gammaherpesvirinae</taxon>
    </lineage>
</organism>
<dbReference type="Pfam" id="PF21501">
    <property type="entry name" value="LANA1_DNA-bd"/>
    <property type="match status" value="1"/>
</dbReference>
<evidence type="ECO:0000313" key="4">
    <source>
        <dbReference type="Proteomes" id="UP001142430"/>
    </source>
</evidence>
<dbReference type="GO" id="GO:0003677">
    <property type="term" value="F:DNA binding"/>
    <property type="evidence" value="ECO:0007669"/>
    <property type="project" value="InterPro"/>
</dbReference>
<evidence type="ECO:0000259" key="2">
    <source>
        <dbReference type="Pfam" id="PF21501"/>
    </source>
</evidence>
<dbReference type="InterPro" id="IPR037007">
    <property type="entry name" value="EBNA1_DNA-bd_sf"/>
</dbReference>
<evidence type="ECO:0000313" key="3">
    <source>
        <dbReference type="EMBL" id="UNP64443.1"/>
    </source>
</evidence>
<reference evidence="3" key="1">
    <citation type="submission" date="2021-09" db="EMBL/GenBank/DDBJ databases">
        <title>The complete genome of the Saguinine gammaherpesvirus 1 (SgGHV-1).</title>
        <authorList>
            <person name="Marti-Carreras J."/>
            <person name="Maes P."/>
        </authorList>
    </citation>
    <scope>NUCLEOTIDE SEQUENCE</scope>
    <source>
        <strain evidence="3">S338D</strain>
    </source>
</reference>
<feature type="domain" description="Protein LANA1-like DNA-binding" evidence="2">
    <location>
        <begin position="221"/>
        <end position="314"/>
    </location>
</feature>
<protein>
    <submittedName>
        <fullName evidence="3">Suspected latency associated binding domain protein</fullName>
    </submittedName>
</protein>
<evidence type="ECO:0000256" key="1">
    <source>
        <dbReference type="SAM" id="MobiDB-lite"/>
    </source>
</evidence>
<feature type="compositionally biased region" description="Polar residues" evidence="1">
    <location>
        <begin position="74"/>
        <end position="85"/>
    </location>
</feature>
<name>A0A9Q8QWY5_9GAMA</name>
<proteinExistence type="predicted"/>
<feature type="compositionally biased region" description="Basic and acidic residues" evidence="1">
    <location>
        <begin position="60"/>
        <end position="73"/>
    </location>
</feature>
<dbReference type="Proteomes" id="UP001142430">
    <property type="component" value="Segment"/>
</dbReference>
<feature type="compositionally biased region" description="Polar residues" evidence="1">
    <location>
        <begin position="93"/>
        <end position="103"/>
    </location>
</feature>
<dbReference type="Gene3D" id="3.30.70.390">
    <property type="entry name" value="Epstein Barr virus nuclear antigen-1, DNA-binding domain"/>
    <property type="match status" value="1"/>
</dbReference>
<dbReference type="GO" id="GO:0042025">
    <property type="term" value="C:host cell nucleus"/>
    <property type="evidence" value="ECO:0007669"/>
    <property type="project" value="InterPro"/>
</dbReference>
<dbReference type="EMBL" id="OK337614">
    <property type="protein sequence ID" value="UNP64443.1"/>
    <property type="molecule type" value="Genomic_DNA"/>
</dbReference>
<feature type="compositionally biased region" description="Acidic residues" evidence="1">
    <location>
        <begin position="125"/>
        <end position="161"/>
    </location>
</feature>
<accession>A0A9Q8QWY5</accession>
<feature type="compositionally biased region" description="Polar residues" evidence="1">
    <location>
        <begin position="166"/>
        <end position="178"/>
    </location>
</feature>
<sequence>MPGRGPRCPHGQHLSSRGRNRCPLCRKTGPLRSGSSHHPKSPGIRSPPLGRRQRSSYRPPRHEEEREPWKDPTVETSPVQNPQQEPTHDPRESPTQGPTQDPTQDPGEYPTDPTQDPREDPTQDSGEDPEDPTQDPEEDPDEDPTQDPGEDPDEDPDEDPLEGSSEGRQYESQLNPENNLRMIISSRSQLSRYQHTPDNSTPPANSRCWPLRRRLQRALEGQRSGHGPWKHGLFVCCLNPRTLAKVQRAAALLPFCVGCRPCALPTPTPPGPYSVTLFFKKKKIRRIVRRCLREWAAVHATLSFSKCTFTPALPIPYH</sequence>
<feature type="region of interest" description="Disordered" evidence="1">
    <location>
        <begin position="1"/>
        <end position="178"/>
    </location>
</feature>